<evidence type="ECO:0008006" key="4">
    <source>
        <dbReference type="Google" id="ProtNLM"/>
    </source>
</evidence>
<organism evidence="2 3">
    <name type="scientific">Immersiella caudata</name>
    <dbReference type="NCBI Taxonomy" id="314043"/>
    <lineage>
        <taxon>Eukaryota</taxon>
        <taxon>Fungi</taxon>
        <taxon>Dikarya</taxon>
        <taxon>Ascomycota</taxon>
        <taxon>Pezizomycotina</taxon>
        <taxon>Sordariomycetes</taxon>
        <taxon>Sordariomycetidae</taxon>
        <taxon>Sordariales</taxon>
        <taxon>Lasiosphaeriaceae</taxon>
        <taxon>Immersiella</taxon>
    </lineage>
</organism>
<feature type="compositionally biased region" description="Polar residues" evidence="1">
    <location>
        <begin position="396"/>
        <end position="405"/>
    </location>
</feature>
<evidence type="ECO:0000256" key="1">
    <source>
        <dbReference type="SAM" id="MobiDB-lite"/>
    </source>
</evidence>
<feature type="compositionally biased region" description="Basic and acidic residues" evidence="1">
    <location>
        <begin position="94"/>
        <end position="141"/>
    </location>
</feature>
<feature type="region of interest" description="Disordered" evidence="1">
    <location>
        <begin position="1"/>
        <end position="38"/>
    </location>
</feature>
<proteinExistence type="predicted"/>
<feature type="region of interest" description="Disordered" evidence="1">
    <location>
        <begin position="472"/>
        <end position="611"/>
    </location>
</feature>
<feature type="compositionally biased region" description="Low complexity" evidence="1">
    <location>
        <begin position="283"/>
        <end position="298"/>
    </location>
</feature>
<comment type="caution">
    <text evidence="2">The sequence shown here is derived from an EMBL/GenBank/DDBJ whole genome shotgun (WGS) entry which is preliminary data.</text>
</comment>
<feature type="compositionally biased region" description="Pro residues" evidence="1">
    <location>
        <begin position="592"/>
        <end position="602"/>
    </location>
</feature>
<evidence type="ECO:0000313" key="2">
    <source>
        <dbReference type="EMBL" id="KAK0633411.1"/>
    </source>
</evidence>
<dbReference type="AlphaFoldDB" id="A0AA40CC66"/>
<name>A0AA40CC66_9PEZI</name>
<feature type="compositionally biased region" description="Polar residues" evidence="1">
    <location>
        <begin position="315"/>
        <end position="324"/>
    </location>
</feature>
<feature type="compositionally biased region" description="Basic and acidic residues" evidence="1">
    <location>
        <begin position="495"/>
        <end position="519"/>
    </location>
</feature>
<evidence type="ECO:0000313" key="3">
    <source>
        <dbReference type="Proteomes" id="UP001175000"/>
    </source>
</evidence>
<feature type="compositionally biased region" description="Acidic residues" evidence="1">
    <location>
        <begin position="360"/>
        <end position="370"/>
    </location>
</feature>
<keyword evidence="3" id="KW-1185">Reference proteome</keyword>
<feature type="region of interest" description="Disordered" evidence="1">
    <location>
        <begin position="253"/>
        <end position="448"/>
    </location>
</feature>
<feature type="compositionally biased region" description="Low complexity" evidence="1">
    <location>
        <begin position="413"/>
        <end position="427"/>
    </location>
</feature>
<gene>
    <name evidence="2" type="ORF">B0T14DRAFT_550683</name>
</gene>
<sequence>MARRSNHFAVSPPTCHSSPVRSPSPPRQRRVRERRGSLVDSVLNLKSWRNFKSHKTGGSTSSRRDSESHLSLQVDKKTTKRSSYKLKFSNMKASEGEEHEDYHEQDGRTNHKGRDDHERKDKDRREHGSKEKNHDEHEHSHVPITPRRRVRRDTSIAPFRGNSSETPSVESPETPRDNVPEGPSGHYCYTCGVLRSDEYHELHPIDPDEEPSPNVCAACRRRFMLIKMGKARNVDPKVERDSKTRWCGGCGVIRASQHPETPPRGSETPDENLCRRCKRSVEASKGSSEGSGRSSNASMHRQEASGRLSKAPGHTQKTPKASSKASRHCSEACLHSPKASSEISKGSKRSSKAYAGSDNASEESTEASDWDEPRLPTHGRPVTPSNSRPVKPILKSKSSSTSVGNRSVRFELSSSDGSSDGSAAPSEPSKKSVPISEQFYSQFGGGQKSTEAFRSTFAASGSFYAHVNAQTQEYKSSAHGTKQRAAPGSLSERSALTDDNKRSHGSSRHHDDTARDSPKPPKTAHKASAAQSSKPLPAAPTPQSSPTPQSMESQPTLETEEDRRKGFEEWYAAQRKAFDKEQKQQQQQSRAPPTPPSTPPNTPFGMFTDEKLGVWDTDEHEECWIKMDDRLRAETEARLFAAAAAAHDRPRAASVSSNEDDTPPTPRAAIFSAYSPSSSSSDVYVSPKLPQAVIWEVSSAEAAEIEAENASRHSPCRRFDHLGGWN</sequence>
<reference evidence="2" key="1">
    <citation type="submission" date="2023-06" db="EMBL/GenBank/DDBJ databases">
        <title>Genome-scale phylogeny and comparative genomics of the fungal order Sordariales.</title>
        <authorList>
            <consortium name="Lawrence Berkeley National Laboratory"/>
            <person name="Hensen N."/>
            <person name="Bonometti L."/>
            <person name="Westerberg I."/>
            <person name="Brannstrom I.O."/>
            <person name="Guillou S."/>
            <person name="Cros-Aarteil S."/>
            <person name="Calhoun S."/>
            <person name="Haridas S."/>
            <person name="Kuo A."/>
            <person name="Mondo S."/>
            <person name="Pangilinan J."/>
            <person name="Riley R."/>
            <person name="Labutti K."/>
            <person name="Andreopoulos B."/>
            <person name="Lipzen A."/>
            <person name="Chen C."/>
            <person name="Yanf M."/>
            <person name="Daum C."/>
            <person name="Ng V."/>
            <person name="Clum A."/>
            <person name="Steindorff A."/>
            <person name="Ohm R."/>
            <person name="Martin F."/>
            <person name="Silar P."/>
            <person name="Natvig D."/>
            <person name="Lalanne C."/>
            <person name="Gautier V."/>
            <person name="Ament-Velasquez S.L."/>
            <person name="Kruys A."/>
            <person name="Hutchinson M.I."/>
            <person name="Powell A.J."/>
            <person name="Barry K."/>
            <person name="Miller A.N."/>
            <person name="Grigoriev I.V."/>
            <person name="Debuchy R."/>
            <person name="Gladieux P."/>
            <person name="Thoren M.H."/>
            <person name="Johannesson H."/>
        </authorList>
    </citation>
    <scope>NUCLEOTIDE SEQUENCE</scope>
    <source>
        <strain evidence="2">CBS 606.72</strain>
    </source>
</reference>
<feature type="compositionally biased region" description="Low complexity" evidence="1">
    <location>
        <begin position="546"/>
        <end position="556"/>
    </location>
</feature>
<feature type="region of interest" description="Disordered" evidence="1">
    <location>
        <begin position="50"/>
        <end position="184"/>
    </location>
</feature>
<feature type="compositionally biased region" description="Basic and acidic residues" evidence="1">
    <location>
        <begin position="717"/>
        <end position="726"/>
    </location>
</feature>
<feature type="compositionally biased region" description="Low complexity" evidence="1">
    <location>
        <begin position="163"/>
        <end position="172"/>
    </location>
</feature>
<dbReference type="EMBL" id="JAULSU010000001">
    <property type="protein sequence ID" value="KAK0633411.1"/>
    <property type="molecule type" value="Genomic_DNA"/>
</dbReference>
<feature type="region of interest" description="Disordered" evidence="1">
    <location>
        <begin position="642"/>
        <end position="668"/>
    </location>
</feature>
<accession>A0AA40CC66</accession>
<protein>
    <recommendedName>
        <fullName evidence="4">Stc1 domain-containing protein</fullName>
    </recommendedName>
</protein>
<feature type="region of interest" description="Disordered" evidence="1">
    <location>
        <begin position="706"/>
        <end position="726"/>
    </location>
</feature>
<dbReference type="Proteomes" id="UP001175000">
    <property type="component" value="Unassembled WGS sequence"/>
</dbReference>